<keyword evidence="3" id="KW-0804">Transcription</keyword>
<comment type="caution">
    <text evidence="7">The sequence shown here is derived from an EMBL/GenBank/DDBJ whole genome shotgun (WGS) entry which is preliminary data.</text>
</comment>
<keyword evidence="8" id="KW-1185">Reference proteome</keyword>
<name>A0AAN9ST95_PSOTE</name>
<dbReference type="InterPro" id="IPR011598">
    <property type="entry name" value="bHLH_dom"/>
</dbReference>
<comment type="subcellular location">
    <subcellularLocation>
        <location evidence="1">Nucleus</location>
    </subcellularLocation>
</comment>
<keyword evidence="2" id="KW-0805">Transcription regulation</keyword>
<dbReference type="GO" id="GO:0046983">
    <property type="term" value="F:protein dimerization activity"/>
    <property type="evidence" value="ECO:0007669"/>
    <property type="project" value="InterPro"/>
</dbReference>
<dbReference type="Gene3D" id="3.40.50.150">
    <property type="entry name" value="Vaccinia Virus protein VP39"/>
    <property type="match status" value="1"/>
</dbReference>
<feature type="domain" description="BHLH" evidence="6">
    <location>
        <begin position="69"/>
        <end position="118"/>
    </location>
</feature>
<dbReference type="AlphaFoldDB" id="A0AAN9ST95"/>
<dbReference type="CDD" id="cd02440">
    <property type="entry name" value="AdoMet_MTases"/>
    <property type="match status" value="1"/>
</dbReference>
<dbReference type="GO" id="GO:0005634">
    <property type="term" value="C:nucleus"/>
    <property type="evidence" value="ECO:0007669"/>
    <property type="project" value="UniProtKB-SubCell"/>
</dbReference>
<protein>
    <recommendedName>
        <fullName evidence="6">BHLH domain-containing protein</fullName>
    </recommendedName>
</protein>
<gene>
    <name evidence="7" type="ORF">VNO78_06181</name>
</gene>
<dbReference type="PROSITE" id="PS50888">
    <property type="entry name" value="BHLH"/>
    <property type="match status" value="1"/>
</dbReference>
<dbReference type="InterPro" id="IPR013216">
    <property type="entry name" value="Methyltransf_11"/>
</dbReference>
<dbReference type="SUPFAM" id="SSF53335">
    <property type="entry name" value="S-adenosyl-L-methionine-dependent methyltransferases"/>
    <property type="match status" value="1"/>
</dbReference>
<dbReference type="InterPro" id="IPR050508">
    <property type="entry name" value="Methyltransf_Superfamily"/>
</dbReference>
<dbReference type="SUPFAM" id="SSF47459">
    <property type="entry name" value="HLH, helix-loop-helix DNA-binding domain"/>
    <property type="match status" value="1"/>
</dbReference>
<sequence length="678" mass="75269">MEMEAFLWDGDIDEDAPKRSSDRFEGNNGVIGSGCGSSFSLVLDRERGELVEAPLKLERKGVSTERSTEALKSHSEAERRRRARINAHLDTLRTVIPGAMKMDKASLLGEVIRHLKELEKNAAQACEGLMIPKDNDEISVEEQEGGLNGFPYSIRASLCCEYKPGLLSDIRQALDSLHLMITRADIATLEGRMKNVFVIISGKEQNFEDAAYRQCLASSVHQALRSVLNRFSVSQDILGTRKRRRISIFSSSSLEDFFSVSQSNSQALHLISGIPTAWYLINRLGLSSTLSKLYRCLCGGHLLCHGMALSSPLQNLSAVISAGGNATTVAWPPRGRKWAVHSAASDTSTAAPVQLGGYEEGKLERPKWAGETPLSRLVQALISFKPLYSVLKLGARQAMISTAEKNNIPWRQMAKEILESEVYREMESIQNHSLVYPDYYLNPFHAYEEGNLTWLAAAEAEAATMSMARRALPDASSIQEANQILRGNWLHAIEQHHMQYSESSVVNDILDIGCSVGISTRYLADKFPTATVTGLDLSPYFLAVAQHKEKRAMPRKFPVRWIHANGEDTGLPPKSFDLVSIAFVLHECPTRVIENLVREAFRLLRPGGTLALTDFSLKSKVLQELSPVLFTLVKSTEPFLDEYYLTDMDETLKKAGFVNITSILTDPRHVTITATVPQ</sequence>
<proteinExistence type="predicted"/>
<dbReference type="GO" id="GO:0008757">
    <property type="term" value="F:S-adenosylmethionine-dependent methyltransferase activity"/>
    <property type="evidence" value="ECO:0007669"/>
    <property type="project" value="InterPro"/>
</dbReference>
<feature type="region of interest" description="Disordered" evidence="5">
    <location>
        <begin position="61"/>
        <end position="80"/>
    </location>
</feature>
<dbReference type="Proteomes" id="UP001386955">
    <property type="component" value="Unassembled WGS sequence"/>
</dbReference>
<accession>A0AAN9ST95</accession>
<feature type="compositionally biased region" description="Basic and acidic residues" evidence="5">
    <location>
        <begin position="61"/>
        <end position="79"/>
    </location>
</feature>
<dbReference type="Pfam" id="PF08241">
    <property type="entry name" value="Methyltransf_11"/>
    <property type="match status" value="1"/>
</dbReference>
<dbReference type="EMBL" id="JAYMYS010000002">
    <property type="protein sequence ID" value="KAK7405032.1"/>
    <property type="molecule type" value="Genomic_DNA"/>
</dbReference>
<evidence type="ECO:0000313" key="8">
    <source>
        <dbReference type="Proteomes" id="UP001386955"/>
    </source>
</evidence>
<dbReference type="Pfam" id="PF00010">
    <property type="entry name" value="HLH"/>
    <property type="match status" value="1"/>
</dbReference>
<evidence type="ECO:0000256" key="4">
    <source>
        <dbReference type="ARBA" id="ARBA00023242"/>
    </source>
</evidence>
<evidence type="ECO:0000313" key="7">
    <source>
        <dbReference type="EMBL" id="KAK7405032.1"/>
    </source>
</evidence>
<dbReference type="CDD" id="cd04873">
    <property type="entry name" value="ACT_UUR-ACR-like"/>
    <property type="match status" value="1"/>
</dbReference>
<reference evidence="7 8" key="1">
    <citation type="submission" date="2024-01" db="EMBL/GenBank/DDBJ databases">
        <title>The genomes of 5 underutilized Papilionoideae crops provide insights into root nodulation and disease resistanc.</title>
        <authorList>
            <person name="Jiang F."/>
        </authorList>
    </citation>
    <scope>NUCLEOTIDE SEQUENCE [LARGE SCALE GENOMIC DNA]</scope>
    <source>
        <strain evidence="7">DUOXIRENSHENG_FW03</strain>
        <tissue evidence="7">Leaves</tissue>
    </source>
</reference>
<dbReference type="PANTHER" id="PTHR42912">
    <property type="entry name" value="METHYLTRANSFERASE"/>
    <property type="match status" value="1"/>
</dbReference>
<organism evidence="7 8">
    <name type="scientific">Psophocarpus tetragonolobus</name>
    <name type="common">Winged bean</name>
    <name type="synonym">Dolichos tetragonolobus</name>
    <dbReference type="NCBI Taxonomy" id="3891"/>
    <lineage>
        <taxon>Eukaryota</taxon>
        <taxon>Viridiplantae</taxon>
        <taxon>Streptophyta</taxon>
        <taxon>Embryophyta</taxon>
        <taxon>Tracheophyta</taxon>
        <taxon>Spermatophyta</taxon>
        <taxon>Magnoliopsida</taxon>
        <taxon>eudicotyledons</taxon>
        <taxon>Gunneridae</taxon>
        <taxon>Pentapetalae</taxon>
        <taxon>rosids</taxon>
        <taxon>fabids</taxon>
        <taxon>Fabales</taxon>
        <taxon>Fabaceae</taxon>
        <taxon>Papilionoideae</taxon>
        <taxon>50 kb inversion clade</taxon>
        <taxon>NPAAA clade</taxon>
        <taxon>indigoferoid/millettioid clade</taxon>
        <taxon>Phaseoleae</taxon>
        <taxon>Psophocarpus</taxon>
    </lineage>
</organism>
<dbReference type="Gene3D" id="4.10.280.10">
    <property type="entry name" value="Helix-loop-helix DNA-binding domain"/>
    <property type="match status" value="1"/>
</dbReference>
<keyword evidence="4" id="KW-0539">Nucleus</keyword>
<evidence type="ECO:0000259" key="6">
    <source>
        <dbReference type="PROSITE" id="PS50888"/>
    </source>
</evidence>
<evidence type="ECO:0000256" key="5">
    <source>
        <dbReference type="SAM" id="MobiDB-lite"/>
    </source>
</evidence>
<evidence type="ECO:0000256" key="2">
    <source>
        <dbReference type="ARBA" id="ARBA00023015"/>
    </source>
</evidence>
<evidence type="ECO:0000256" key="3">
    <source>
        <dbReference type="ARBA" id="ARBA00023163"/>
    </source>
</evidence>
<dbReference type="SMART" id="SM00353">
    <property type="entry name" value="HLH"/>
    <property type="match status" value="1"/>
</dbReference>
<evidence type="ECO:0000256" key="1">
    <source>
        <dbReference type="ARBA" id="ARBA00004123"/>
    </source>
</evidence>
<feature type="region of interest" description="Disordered" evidence="5">
    <location>
        <begin position="1"/>
        <end position="21"/>
    </location>
</feature>
<dbReference type="InterPro" id="IPR036638">
    <property type="entry name" value="HLH_DNA-bd_sf"/>
</dbReference>
<dbReference type="InterPro" id="IPR029063">
    <property type="entry name" value="SAM-dependent_MTases_sf"/>
</dbReference>
<dbReference type="PANTHER" id="PTHR42912:SF80">
    <property type="entry name" value="METHYLTRANSFERASE DOMAIN-CONTAINING PROTEIN"/>
    <property type="match status" value="1"/>
</dbReference>